<dbReference type="InterPro" id="IPR028595">
    <property type="entry name" value="MetAP_archaeal"/>
</dbReference>
<dbReference type="InterPro" id="IPR036390">
    <property type="entry name" value="WH_DNA-bd_sf"/>
</dbReference>
<gene>
    <name evidence="8 11" type="primary">map</name>
    <name evidence="11" type="ORF">ENT52_03065</name>
</gene>
<organism evidence="11">
    <name type="scientific">Archaeoglobus fulgidus</name>
    <dbReference type="NCBI Taxonomy" id="2234"/>
    <lineage>
        <taxon>Archaea</taxon>
        <taxon>Methanobacteriati</taxon>
        <taxon>Methanobacteriota</taxon>
        <taxon>Archaeoglobi</taxon>
        <taxon>Archaeoglobales</taxon>
        <taxon>Archaeoglobaceae</taxon>
        <taxon>Archaeoglobus</taxon>
    </lineage>
</organism>
<name>A0A7J3M147_ARCFL</name>
<dbReference type="InterPro" id="IPR002468">
    <property type="entry name" value="Pept_M24A_MAP2"/>
</dbReference>
<dbReference type="Pfam" id="PF00557">
    <property type="entry name" value="Peptidase_M24"/>
    <property type="match status" value="1"/>
</dbReference>
<dbReference type="EC" id="3.4.11.18" evidence="8 9"/>
<evidence type="ECO:0000313" key="11">
    <source>
        <dbReference type="EMBL" id="HGT82687.1"/>
    </source>
</evidence>
<comment type="catalytic activity">
    <reaction evidence="1 8 9">
        <text>Release of N-terminal amino acids, preferentially methionine, from peptides and arylamides.</text>
        <dbReference type="EC" id="3.4.11.18"/>
    </reaction>
</comment>
<feature type="binding site" evidence="8">
    <location>
        <position position="65"/>
    </location>
    <ligand>
        <name>substrate</name>
    </ligand>
</feature>
<dbReference type="InterPro" id="IPR050247">
    <property type="entry name" value="Met_Aminopeptidase_Type2"/>
</dbReference>
<dbReference type="NCBIfam" id="TIGR00501">
    <property type="entry name" value="met_pdase_II"/>
    <property type="match status" value="1"/>
</dbReference>
<dbReference type="HAMAP" id="MF_01975">
    <property type="entry name" value="MetAP_2_arc"/>
    <property type="match status" value="1"/>
</dbReference>
<evidence type="ECO:0000256" key="5">
    <source>
        <dbReference type="ARBA" id="ARBA00022670"/>
    </source>
</evidence>
<dbReference type="Gene3D" id="1.10.10.10">
    <property type="entry name" value="Winged helix-like DNA-binding domain superfamily/Winged helix DNA-binding domain"/>
    <property type="match status" value="1"/>
</dbReference>
<proteinExistence type="inferred from homology"/>
<evidence type="ECO:0000256" key="7">
    <source>
        <dbReference type="ARBA" id="ARBA00022801"/>
    </source>
</evidence>
<feature type="binding site" evidence="8">
    <location>
        <position position="163"/>
    </location>
    <ligand>
        <name>substrate</name>
    </ligand>
</feature>
<feature type="binding site" evidence="8">
    <location>
        <position position="85"/>
    </location>
    <ligand>
        <name>a divalent metal cation</name>
        <dbReference type="ChEBI" id="CHEBI:60240"/>
        <label>1</label>
    </ligand>
</feature>
<dbReference type="Gene3D" id="3.90.230.10">
    <property type="entry name" value="Creatinase/methionine aminopeptidase superfamily"/>
    <property type="match status" value="1"/>
</dbReference>
<dbReference type="CDD" id="cd01088">
    <property type="entry name" value="MetAP2"/>
    <property type="match status" value="1"/>
</dbReference>
<feature type="domain" description="Peptidase M24" evidence="10">
    <location>
        <begin position="9"/>
        <end position="196"/>
    </location>
</feature>
<dbReference type="SUPFAM" id="SSF55920">
    <property type="entry name" value="Creatinase/aminopeptidase"/>
    <property type="match status" value="1"/>
</dbReference>
<dbReference type="PRINTS" id="PR00599">
    <property type="entry name" value="MAPEPTIDASE"/>
</dbReference>
<comment type="function">
    <text evidence="8 9">Removes the N-terminal methionine from nascent proteins. The N-terminal methionine is often cleaved when the second residue in the primary sequence is small and uncharged (Met-Ala-, Cys, Gly, Pro, Ser, Thr, or Val).</text>
</comment>
<dbReference type="PROSITE" id="PS01202">
    <property type="entry name" value="MAP_2"/>
    <property type="match status" value="1"/>
</dbReference>
<accession>A0A7J3M147</accession>
<feature type="binding site" evidence="8">
    <location>
        <position position="275"/>
    </location>
    <ligand>
        <name>a divalent metal cation</name>
        <dbReference type="ChEBI" id="CHEBI:60240"/>
        <label>1</label>
    </ligand>
</feature>
<comment type="cofactor">
    <cofactor evidence="8">
        <name>Co(2+)</name>
        <dbReference type="ChEBI" id="CHEBI:48828"/>
    </cofactor>
    <cofactor evidence="8">
        <name>Zn(2+)</name>
        <dbReference type="ChEBI" id="CHEBI:29105"/>
    </cofactor>
    <cofactor evidence="8">
        <name>Mn(2+)</name>
        <dbReference type="ChEBI" id="CHEBI:29035"/>
    </cofactor>
    <cofactor evidence="8">
        <name>Fe(2+)</name>
        <dbReference type="ChEBI" id="CHEBI:29033"/>
    </cofactor>
    <text evidence="8">Binds 2 divalent metal cations per subunit. Has a high-affinity and a low affinity metal-binding site. The true nature of the physiological cofactor is under debate. The enzyme is active with cobalt, zinc, manganese or divalent iron ions. Most likely, methionine aminopeptidases function as mononuclear Fe(2+)-metalloproteases under physiological conditions, and the catalytically relevant metal-binding site has been assigned to the histidine-containing high-affinity site.</text>
</comment>
<dbReference type="InterPro" id="IPR036388">
    <property type="entry name" value="WH-like_DNA-bd_sf"/>
</dbReference>
<comment type="cofactor">
    <cofactor evidence="2">
        <name>Mn(2+)</name>
        <dbReference type="ChEBI" id="CHEBI:29035"/>
    </cofactor>
</comment>
<feature type="binding site" evidence="8">
    <location>
        <position position="96"/>
    </location>
    <ligand>
        <name>a divalent metal cation</name>
        <dbReference type="ChEBI" id="CHEBI:60240"/>
        <label>1</label>
    </ligand>
</feature>
<evidence type="ECO:0000259" key="10">
    <source>
        <dbReference type="Pfam" id="PF00557"/>
    </source>
</evidence>
<dbReference type="AlphaFoldDB" id="A0A7J3M147"/>
<evidence type="ECO:0000256" key="1">
    <source>
        <dbReference type="ARBA" id="ARBA00000294"/>
    </source>
</evidence>
<dbReference type="PANTHER" id="PTHR45777">
    <property type="entry name" value="METHIONINE AMINOPEPTIDASE 2"/>
    <property type="match status" value="1"/>
</dbReference>
<dbReference type="InterPro" id="IPR001714">
    <property type="entry name" value="Pept_M24_MAP"/>
</dbReference>
<evidence type="ECO:0000256" key="3">
    <source>
        <dbReference type="ARBA" id="ARBA00001954"/>
    </source>
</evidence>
<evidence type="ECO:0000256" key="4">
    <source>
        <dbReference type="ARBA" id="ARBA00022438"/>
    </source>
</evidence>
<dbReference type="InterPro" id="IPR000994">
    <property type="entry name" value="Pept_M24"/>
</dbReference>
<keyword evidence="7 8" id="KW-0378">Hydrolase</keyword>
<reference evidence="11" key="1">
    <citation type="journal article" date="2020" name="mSystems">
        <title>Genome- and Community-Level Interaction Insights into Carbon Utilization and Element Cycling Functions of Hydrothermarchaeota in Hydrothermal Sediment.</title>
        <authorList>
            <person name="Zhou Z."/>
            <person name="Liu Y."/>
            <person name="Xu W."/>
            <person name="Pan J."/>
            <person name="Luo Z.H."/>
            <person name="Li M."/>
        </authorList>
    </citation>
    <scope>NUCLEOTIDE SEQUENCE [LARGE SCALE GENOMIC DNA]</scope>
    <source>
        <strain evidence="11">SpSt-587</strain>
    </source>
</reference>
<protein>
    <recommendedName>
        <fullName evidence="8 9">Methionine aminopeptidase</fullName>
        <shortName evidence="8">MAP</shortName>
        <shortName evidence="8">MetAP</shortName>
        <ecNumber evidence="8 9">3.4.11.18</ecNumber>
    </recommendedName>
    <alternativeName>
        <fullName evidence="8">Peptidase M</fullName>
    </alternativeName>
</protein>
<feature type="binding site" evidence="8">
    <location>
        <position position="188"/>
    </location>
    <ligand>
        <name>a divalent metal cation</name>
        <dbReference type="ChEBI" id="CHEBI:60240"/>
        <label>2</label>
        <note>catalytic</note>
    </ligand>
</feature>
<feature type="binding site" evidence="8">
    <location>
        <position position="96"/>
    </location>
    <ligand>
        <name>a divalent metal cation</name>
        <dbReference type="ChEBI" id="CHEBI:60240"/>
        <label>2</label>
        <note>catalytic</note>
    </ligand>
</feature>
<dbReference type="EMBL" id="DSYZ01000069">
    <property type="protein sequence ID" value="HGT82687.1"/>
    <property type="molecule type" value="Genomic_DNA"/>
</dbReference>
<dbReference type="GO" id="GO:0070006">
    <property type="term" value="F:metalloaminopeptidase activity"/>
    <property type="evidence" value="ECO:0007669"/>
    <property type="project" value="UniProtKB-UniRule"/>
</dbReference>
<evidence type="ECO:0000256" key="8">
    <source>
        <dbReference type="HAMAP-Rule" id="MF_01975"/>
    </source>
</evidence>
<evidence type="ECO:0000256" key="9">
    <source>
        <dbReference type="RuleBase" id="RU003653"/>
    </source>
</evidence>
<dbReference type="GO" id="GO:0005737">
    <property type="term" value="C:cytoplasm"/>
    <property type="evidence" value="ECO:0007669"/>
    <property type="project" value="TreeGrafter"/>
</dbReference>
<dbReference type="SUPFAM" id="SSF46785">
    <property type="entry name" value="Winged helix' DNA-binding domain"/>
    <property type="match status" value="1"/>
</dbReference>
<feature type="binding site" evidence="8">
    <location>
        <position position="275"/>
    </location>
    <ligand>
        <name>a divalent metal cation</name>
        <dbReference type="ChEBI" id="CHEBI:60240"/>
        <label>2</label>
        <note>catalytic</note>
    </ligand>
</feature>
<dbReference type="InterPro" id="IPR018349">
    <property type="entry name" value="Pept_M24A_MAP2_BS"/>
</dbReference>
<comment type="cofactor">
    <cofactor evidence="3">
        <name>Fe(2+)</name>
        <dbReference type="ChEBI" id="CHEBI:29033"/>
    </cofactor>
</comment>
<dbReference type="GO" id="GO:0004239">
    <property type="term" value="F:initiator methionyl aminopeptidase activity"/>
    <property type="evidence" value="ECO:0007669"/>
    <property type="project" value="UniProtKB-UniRule"/>
</dbReference>
<feature type="binding site" evidence="8">
    <location>
        <position position="155"/>
    </location>
    <ligand>
        <name>a divalent metal cation</name>
        <dbReference type="ChEBI" id="CHEBI:60240"/>
        <label>2</label>
        <note>catalytic</note>
    </ligand>
</feature>
<evidence type="ECO:0000256" key="2">
    <source>
        <dbReference type="ARBA" id="ARBA00001936"/>
    </source>
</evidence>
<evidence type="ECO:0000256" key="6">
    <source>
        <dbReference type="ARBA" id="ARBA00022723"/>
    </source>
</evidence>
<dbReference type="GO" id="GO:0006508">
    <property type="term" value="P:proteolysis"/>
    <property type="evidence" value="ECO:0007669"/>
    <property type="project" value="UniProtKB-KW"/>
</dbReference>
<keyword evidence="5 8" id="KW-0645">Protease</keyword>
<dbReference type="PANTHER" id="PTHR45777:SF2">
    <property type="entry name" value="METHIONINE AMINOPEPTIDASE 2"/>
    <property type="match status" value="1"/>
</dbReference>
<comment type="subunit">
    <text evidence="8">Monomer.</text>
</comment>
<comment type="caution">
    <text evidence="11">The sequence shown here is derived from an EMBL/GenBank/DDBJ whole genome shotgun (WGS) entry which is preliminary data.</text>
</comment>
<comment type="similarity">
    <text evidence="8">Belongs to the peptidase M24A family. Methionine aminopeptidase archaeal type 2 subfamily.</text>
</comment>
<keyword evidence="4 8" id="KW-0031">Aminopeptidase</keyword>
<sequence>MNEEAIEKTLRAGEVLKKVAKEAEEKVVVGAKILEVAEFIESRIIELGAKPAFPCNLSINSDAAHFTPARGDERTFKKGDLVKIDIGAHIDGYIADMAISVDLGDHGDLIKASKEAVFNAIDQVKSGIDTAKLGKIIEETIRGYGFKPIVNLTGHGLLPYLAHAPPSIYNYATQKGVELKEGMIVAIEPFATNGVGRVAERNECEIYSLVNPKPLRLKELRKILQEVSERFKTLPFAKRWINASDLFISKLVREGVLREYPVLSEVSNGVVSQWEHTVIVEKDSCRVVTL</sequence>
<keyword evidence="6 8" id="KW-0479">Metal-binding</keyword>
<dbReference type="GO" id="GO:0046872">
    <property type="term" value="F:metal ion binding"/>
    <property type="evidence" value="ECO:0007669"/>
    <property type="project" value="UniProtKB-UniRule"/>
</dbReference>
<dbReference type="InterPro" id="IPR036005">
    <property type="entry name" value="Creatinase/aminopeptidase-like"/>
</dbReference>